<dbReference type="InterPro" id="IPR035903">
    <property type="entry name" value="HesB-like_dom_sf"/>
</dbReference>
<evidence type="ECO:0000313" key="2">
    <source>
        <dbReference type="EMBL" id="ADI14204.1"/>
    </source>
</evidence>
<dbReference type="PROSITE" id="PS01152">
    <property type="entry name" value="HESB"/>
    <property type="match status" value="1"/>
</dbReference>
<evidence type="ECO:0000313" key="3">
    <source>
        <dbReference type="Proteomes" id="UP000000379"/>
    </source>
</evidence>
<dbReference type="EMBL" id="CP002049">
    <property type="protein sequence ID" value="ADI14204.1"/>
    <property type="molecule type" value="Genomic_DNA"/>
</dbReference>
<proteinExistence type="predicted"/>
<dbReference type="SUPFAM" id="SSF89360">
    <property type="entry name" value="HesB-like domain"/>
    <property type="match status" value="1"/>
</dbReference>
<dbReference type="InterPro" id="IPR016092">
    <property type="entry name" value="ATAP"/>
</dbReference>
<gene>
    <name evidence="2" type="ordered locus">Trad_1077</name>
</gene>
<sequence length="133" mass="13870">MQEETLTPTPARGMTMTAAAAKKASELLLANNKENAAIRVFVKSGGCSGYSYGMAIDDRTLEGDSLFEDRGVKIVVDKMSLPLLAGSEIDYIENMMGGGFSVNNPNATSACGCGHSFRTDGKAAPDGQGASCH</sequence>
<accession>D7CVH6</accession>
<reference evidence="2 3" key="2">
    <citation type="journal article" date="2011" name="Stand. Genomic Sci.">
        <title>Complete genome sequence of Truepera radiovictrix type strain (RQ-24).</title>
        <authorList>
            <person name="Ivanova N."/>
            <person name="Rohde C."/>
            <person name="Munk C."/>
            <person name="Nolan M."/>
            <person name="Lucas S."/>
            <person name="Del Rio T.G."/>
            <person name="Tice H."/>
            <person name="Deshpande S."/>
            <person name="Cheng J.F."/>
            <person name="Tapia R."/>
            <person name="Han C."/>
            <person name="Goodwin L."/>
            <person name="Pitluck S."/>
            <person name="Liolios K."/>
            <person name="Mavromatis K."/>
            <person name="Mikhailova N."/>
            <person name="Pati A."/>
            <person name="Chen A."/>
            <person name="Palaniappan K."/>
            <person name="Land M."/>
            <person name="Hauser L."/>
            <person name="Chang Y.J."/>
            <person name="Jeffries C.D."/>
            <person name="Brambilla E."/>
            <person name="Rohde M."/>
            <person name="Goker M."/>
            <person name="Tindall B.J."/>
            <person name="Woyke T."/>
            <person name="Bristow J."/>
            <person name="Eisen J.A."/>
            <person name="Markowitz V."/>
            <person name="Hugenholtz P."/>
            <person name="Kyrpides N.C."/>
            <person name="Klenk H.P."/>
            <person name="Lapidus A."/>
        </authorList>
    </citation>
    <scope>NUCLEOTIDE SEQUENCE [LARGE SCALE GENOMIC DNA]</scope>
    <source>
        <strain evidence="3">DSM 17093 / CIP 108686 / LMG 22925 / RQ-24</strain>
    </source>
</reference>
<dbReference type="AlphaFoldDB" id="D7CVH6"/>
<dbReference type="NCBIfam" id="TIGR00049">
    <property type="entry name" value="iron-sulfur cluster assembly accessory protein"/>
    <property type="match status" value="1"/>
</dbReference>
<feature type="domain" description="Core" evidence="1">
    <location>
        <begin position="14"/>
        <end position="114"/>
    </location>
</feature>
<dbReference type="Pfam" id="PF01521">
    <property type="entry name" value="Fe-S_biosyn"/>
    <property type="match status" value="1"/>
</dbReference>
<dbReference type="RefSeq" id="WP_013177575.1">
    <property type="nucleotide sequence ID" value="NC_014221.1"/>
</dbReference>
<dbReference type="InterPro" id="IPR000361">
    <property type="entry name" value="ATAP_core_dom"/>
</dbReference>
<protein>
    <submittedName>
        <fullName evidence="2">Iron-sulfur cluster assembly accessory protein</fullName>
    </submittedName>
</protein>
<name>D7CVH6_TRURR</name>
<dbReference type="NCBIfam" id="NF010147">
    <property type="entry name" value="PRK13623.1"/>
    <property type="match status" value="1"/>
</dbReference>
<dbReference type="Proteomes" id="UP000000379">
    <property type="component" value="Chromosome"/>
</dbReference>
<dbReference type="PANTHER" id="PTHR43011:SF1">
    <property type="entry name" value="IRON-SULFUR CLUSTER ASSEMBLY 2 HOMOLOG, MITOCHONDRIAL"/>
    <property type="match status" value="1"/>
</dbReference>
<dbReference type="PANTHER" id="PTHR43011">
    <property type="entry name" value="IRON-SULFUR CLUSTER ASSEMBLY 2 HOMOLOG, MITOCHONDRIAL"/>
    <property type="match status" value="1"/>
</dbReference>
<dbReference type="InterPro" id="IPR017870">
    <property type="entry name" value="FeS_cluster_insertion_CS"/>
</dbReference>
<dbReference type="KEGG" id="tra:Trad_1077"/>
<dbReference type="OrthoDB" id="9801228at2"/>
<dbReference type="GO" id="GO:0016226">
    <property type="term" value="P:iron-sulfur cluster assembly"/>
    <property type="evidence" value="ECO:0007669"/>
    <property type="project" value="InterPro"/>
</dbReference>
<keyword evidence="3" id="KW-1185">Reference proteome</keyword>
<dbReference type="Gene3D" id="2.60.300.12">
    <property type="entry name" value="HesB-like domain"/>
    <property type="match status" value="1"/>
</dbReference>
<reference evidence="3" key="1">
    <citation type="submission" date="2010-05" db="EMBL/GenBank/DDBJ databases">
        <title>The complete genome of Truepera radiovictris DSM 17093.</title>
        <authorList>
            <consortium name="US DOE Joint Genome Institute (JGI-PGF)"/>
            <person name="Lucas S."/>
            <person name="Copeland A."/>
            <person name="Lapidus A."/>
            <person name="Glavina del Rio T."/>
            <person name="Dalin E."/>
            <person name="Tice H."/>
            <person name="Bruce D."/>
            <person name="Goodwin L."/>
            <person name="Pitluck S."/>
            <person name="Kyrpides N."/>
            <person name="Mavromatis K."/>
            <person name="Ovchinnikova G."/>
            <person name="Munk A.C."/>
            <person name="Detter J.C."/>
            <person name="Han C."/>
            <person name="Tapia R."/>
            <person name="Land M."/>
            <person name="Hauser L."/>
            <person name="Markowitz V."/>
            <person name="Cheng J.-F."/>
            <person name="Hugenholtz P."/>
            <person name="Woyke T."/>
            <person name="Wu D."/>
            <person name="Tindall B."/>
            <person name="Pomrenke H.G."/>
            <person name="Brambilla E."/>
            <person name="Klenk H.-P."/>
            <person name="Eisen J.A."/>
        </authorList>
    </citation>
    <scope>NUCLEOTIDE SEQUENCE [LARGE SCALE GENOMIC DNA]</scope>
    <source>
        <strain evidence="3">DSM 17093 / CIP 108686 / LMG 22925 / RQ-24</strain>
    </source>
</reference>
<dbReference type="STRING" id="649638.Trad_1077"/>
<organism evidence="2 3">
    <name type="scientific">Truepera radiovictrix (strain DSM 17093 / CIP 108686 / LMG 22925 / RQ-24)</name>
    <dbReference type="NCBI Taxonomy" id="649638"/>
    <lineage>
        <taxon>Bacteria</taxon>
        <taxon>Thermotogati</taxon>
        <taxon>Deinococcota</taxon>
        <taxon>Deinococci</taxon>
        <taxon>Trueperales</taxon>
        <taxon>Trueperaceae</taxon>
        <taxon>Truepera</taxon>
    </lineage>
</organism>
<dbReference type="HOGENOM" id="CLU_069054_5_2_0"/>
<dbReference type="GO" id="GO:0051539">
    <property type="term" value="F:4 iron, 4 sulfur cluster binding"/>
    <property type="evidence" value="ECO:0007669"/>
    <property type="project" value="TreeGrafter"/>
</dbReference>
<evidence type="ECO:0000259" key="1">
    <source>
        <dbReference type="Pfam" id="PF01521"/>
    </source>
</evidence>
<dbReference type="GO" id="GO:0005506">
    <property type="term" value="F:iron ion binding"/>
    <property type="evidence" value="ECO:0007669"/>
    <property type="project" value="TreeGrafter"/>
</dbReference>
<dbReference type="eggNOG" id="COG0316">
    <property type="taxonomic scope" value="Bacteria"/>
</dbReference>
<dbReference type="GO" id="GO:0051537">
    <property type="term" value="F:2 iron, 2 sulfur cluster binding"/>
    <property type="evidence" value="ECO:0007669"/>
    <property type="project" value="UniProtKB-ARBA"/>
</dbReference>